<evidence type="ECO:0000313" key="9">
    <source>
        <dbReference type="EMBL" id="MBP2028746.1"/>
    </source>
</evidence>
<dbReference type="InterPro" id="IPR058533">
    <property type="entry name" value="Cation_efflux_TM"/>
</dbReference>
<feature type="transmembrane region" description="Helical" evidence="7">
    <location>
        <begin position="153"/>
        <end position="176"/>
    </location>
</feature>
<feature type="transmembrane region" description="Helical" evidence="7">
    <location>
        <begin position="182"/>
        <end position="201"/>
    </location>
</feature>
<dbReference type="PANTHER" id="PTHR43840:SF15">
    <property type="entry name" value="MITOCHONDRIAL METAL TRANSPORTER 1-RELATED"/>
    <property type="match status" value="1"/>
</dbReference>
<evidence type="ECO:0000256" key="1">
    <source>
        <dbReference type="ARBA" id="ARBA00004141"/>
    </source>
</evidence>
<dbReference type="NCBIfam" id="TIGR01297">
    <property type="entry name" value="CDF"/>
    <property type="match status" value="1"/>
</dbReference>
<dbReference type="InterPro" id="IPR002524">
    <property type="entry name" value="Cation_efflux"/>
</dbReference>
<evidence type="ECO:0000313" key="10">
    <source>
        <dbReference type="Proteomes" id="UP001314903"/>
    </source>
</evidence>
<evidence type="ECO:0000256" key="2">
    <source>
        <dbReference type="ARBA" id="ARBA00008114"/>
    </source>
</evidence>
<dbReference type="Proteomes" id="UP001314903">
    <property type="component" value="Unassembled WGS sequence"/>
</dbReference>
<dbReference type="InterPro" id="IPR027469">
    <property type="entry name" value="Cation_efflux_TMD_sf"/>
</dbReference>
<sequence length="305" mass="34725">MLNKIKLERKLLLQSVYAALFASLLGVVIGILTSSQMILFDGLYSLISVALSILSVTAAKFMNKKDYKRYPFGKAVVEPLVIIVKYTIIIILLLISLATAVMTIMNGGRNIELGIALGYSIFSTLLCLIVYVQFKRHGKKTTSGLLMAEANQWLMDTLVSLGVLIAFIIVFSLNYFNLFASYLPYVDPVVVIFICIFFFKVPFNEIKLALKEVLDMSPEDELREKLENIIKEVEKDYDIDESILRVTKGRKTLWLEVDFVIGEKSKIKTIKDQDFIREKLSKKLNHIAQEQWISISFTGDRKWAI</sequence>
<feature type="transmembrane region" description="Helical" evidence="7">
    <location>
        <begin position="80"/>
        <end position="105"/>
    </location>
</feature>
<comment type="subcellular location">
    <subcellularLocation>
        <location evidence="1">Membrane</location>
        <topology evidence="1">Multi-pass membrane protein</topology>
    </subcellularLocation>
</comment>
<evidence type="ECO:0000256" key="4">
    <source>
        <dbReference type="ARBA" id="ARBA00022692"/>
    </source>
</evidence>
<keyword evidence="3" id="KW-0813">Transport</keyword>
<name>A0ABS4KNF3_9FIRM</name>
<proteinExistence type="inferred from homology"/>
<keyword evidence="10" id="KW-1185">Reference proteome</keyword>
<keyword evidence="5 7" id="KW-1133">Transmembrane helix</keyword>
<reference evidence="9 10" key="1">
    <citation type="submission" date="2021-03" db="EMBL/GenBank/DDBJ databases">
        <title>Genomic Encyclopedia of Type Strains, Phase IV (KMG-IV): sequencing the most valuable type-strain genomes for metagenomic binning, comparative biology and taxonomic classification.</title>
        <authorList>
            <person name="Goeker M."/>
        </authorList>
    </citation>
    <scope>NUCLEOTIDE SEQUENCE [LARGE SCALE GENOMIC DNA]</scope>
    <source>
        <strain evidence="9 10">DSM 27512</strain>
    </source>
</reference>
<keyword evidence="6 7" id="KW-0472">Membrane</keyword>
<dbReference type="PANTHER" id="PTHR43840">
    <property type="entry name" value="MITOCHONDRIAL METAL TRANSPORTER 1-RELATED"/>
    <property type="match status" value="1"/>
</dbReference>
<dbReference type="InterPro" id="IPR050291">
    <property type="entry name" value="CDF_Transporter"/>
</dbReference>
<evidence type="ECO:0000259" key="8">
    <source>
        <dbReference type="Pfam" id="PF01545"/>
    </source>
</evidence>
<dbReference type="Pfam" id="PF01545">
    <property type="entry name" value="Cation_efflux"/>
    <property type="match status" value="1"/>
</dbReference>
<protein>
    <submittedName>
        <fullName evidence="9">Cation diffusion facilitator family transporter</fullName>
    </submittedName>
</protein>
<evidence type="ECO:0000256" key="3">
    <source>
        <dbReference type="ARBA" id="ARBA00022448"/>
    </source>
</evidence>
<accession>A0ABS4KNF3</accession>
<gene>
    <name evidence="9" type="ORF">J2Z35_002576</name>
</gene>
<feature type="domain" description="Cation efflux protein transmembrane" evidence="8">
    <location>
        <begin position="15"/>
        <end position="211"/>
    </location>
</feature>
<dbReference type="Gene3D" id="1.20.1510.10">
    <property type="entry name" value="Cation efflux protein transmembrane domain"/>
    <property type="match status" value="1"/>
</dbReference>
<evidence type="ECO:0000256" key="6">
    <source>
        <dbReference type="ARBA" id="ARBA00023136"/>
    </source>
</evidence>
<keyword evidence="4 7" id="KW-0812">Transmembrane</keyword>
<comment type="caution">
    <text evidence="9">The sequence shown here is derived from an EMBL/GenBank/DDBJ whole genome shotgun (WGS) entry which is preliminary data.</text>
</comment>
<evidence type="ECO:0000256" key="5">
    <source>
        <dbReference type="ARBA" id="ARBA00022989"/>
    </source>
</evidence>
<dbReference type="RefSeq" id="WP_209661805.1">
    <property type="nucleotide sequence ID" value="NZ_JAGGLI010000038.1"/>
</dbReference>
<feature type="transmembrane region" description="Helical" evidence="7">
    <location>
        <begin position="38"/>
        <end position="59"/>
    </location>
</feature>
<dbReference type="SUPFAM" id="SSF161111">
    <property type="entry name" value="Cation efflux protein transmembrane domain-like"/>
    <property type="match status" value="1"/>
</dbReference>
<comment type="similarity">
    <text evidence="2">Belongs to the cation diffusion facilitator (CDF) transporter (TC 2.A.4) family.</text>
</comment>
<organism evidence="9 10">
    <name type="scientific">Acetoanaerobium pronyense</name>
    <dbReference type="NCBI Taxonomy" id="1482736"/>
    <lineage>
        <taxon>Bacteria</taxon>
        <taxon>Bacillati</taxon>
        <taxon>Bacillota</taxon>
        <taxon>Clostridia</taxon>
        <taxon>Peptostreptococcales</taxon>
        <taxon>Filifactoraceae</taxon>
        <taxon>Acetoanaerobium</taxon>
    </lineage>
</organism>
<evidence type="ECO:0000256" key="7">
    <source>
        <dbReference type="SAM" id="Phobius"/>
    </source>
</evidence>
<feature type="transmembrane region" description="Helical" evidence="7">
    <location>
        <begin position="12"/>
        <end position="32"/>
    </location>
</feature>
<dbReference type="EMBL" id="JAGGLI010000038">
    <property type="protein sequence ID" value="MBP2028746.1"/>
    <property type="molecule type" value="Genomic_DNA"/>
</dbReference>
<feature type="transmembrane region" description="Helical" evidence="7">
    <location>
        <begin position="111"/>
        <end position="132"/>
    </location>
</feature>